<accession>A9E427</accession>
<comment type="caution">
    <text evidence="1">The sequence shown here is derived from an EMBL/GenBank/DDBJ whole genome shotgun (WGS) entry which is preliminary data.</text>
</comment>
<dbReference type="Proteomes" id="UP000002945">
    <property type="component" value="Unassembled WGS sequence"/>
</dbReference>
<evidence type="ECO:0000313" key="2">
    <source>
        <dbReference type="Proteomes" id="UP000002945"/>
    </source>
</evidence>
<proteinExistence type="predicted"/>
<dbReference type="AlphaFoldDB" id="A9E427"/>
<keyword evidence="2" id="KW-1185">Reference proteome</keyword>
<organism evidence="1 2">
    <name type="scientific">Kordia algicida OT-1</name>
    <dbReference type="NCBI Taxonomy" id="391587"/>
    <lineage>
        <taxon>Bacteria</taxon>
        <taxon>Pseudomonadati</taxon>
        <taxon>Bacteroidota</taxon>
        <taxon>Flavobacteriia</taxon>
        <taxon>Flavobacteriales</taxon>
        <taxon>Flavobacteriaceae</taxon>
        <taxon>Kordia</taxon>
    </lineage>
</organism>
<protein>
    <submittedName>
        <fullName evidence="1">Uncharacterized protein</fullName>
    </submittedName>
</protein>
<sequence>MNQFVKVDFGSLFLFFSTNKKIQSNASANFSACANKKTKKYSCVRGTNRFLY</sequence>
<dbReference type="HOGENOM" id="CLU_3080912_0_0_10"/>
<name>A9E427_9FLAO</name>
<reference evidence="1 2" key="1">
    <citation type="journal article" date="2011" name="J. Bacteriol.">
        <title>Genome sequence of the algicidal bacterium Kordia algicida OT-1.</title>
        <authorList>
            <person name="Lee H.S."/>
            <person name="Kang S.G."/>
            <person name="Kwon K.K."/>
            <person name="Lee J.H."/>
            <person name="Kim S.J."/>
        </authorList>
    </citation>
    <scope>NUCLEOTIDE SEQUENCE [LARGE SCALE GENOMIC DNA]</scope>
    <source>
        <strain evidence="1 2">OT-1</strain>
    </source>
</reference>
<gene>
    <name evidence="1" type="ORF">KAOT1_09556</name>
</gene>
<evidence type="ECO:0000313" key="1">
    <source>
        <dbReference type="EMBL" id="EDP95308.1"/>
    </source>
</evidence>
<dbReference type="EMBL" id="ABIB01000009">
    <property type="protein sequence ID" value="EDP95308.1"/>
    <property type="molecule type" value="Genomic_DNA"/>
</dbReference>